<feature type="region of interest" description="Disordered" evidence="3">
    <location>
        <begin position="241"/>
        <end position="428"/>
    </location>
</feature>
<gene>
    <name evidence="5" type="ORF">VSP0166_LOCUS7590</name>
</gene>
<feature type="compositionally biased region" description="Pro residues" evidence="3">
    <location>
        <begin position="328"/>
        <end position="344"/>
    </location>
</feature>
<sequence>MDSESLKELRKLEKPSKTLFVRNINYSTTEQDLRDIFQKYGQLEEVFTRISTRGMAFITFTTLAEAEDALRNLQGAKVRDRPIDIHYSVSREDANKQAQGSRDHSRKGTDNSLIVTLRGSDTFNSDEAREFFSTYGRVLAVRETSRRERKIIDFESSQDCKEARRLCDGMGYKDGHFNIKFANDNRRRSPRRRGRDDRRRDRDYSTPYQRRHEPGHRMSDRPMRSGVNHMIQDLASAIQHQAQGPPNYPHERPYYPPPDDRYRDYHPEYRGGPPPYYADPRDTYGPPPPHDPYYPPYWEPPRGPPGPPLDARYDDRPYYPPERGYPGPGAPGPPPGSVGPPGGYPPSHYRGGPPDPRGQGNMENLLNTLQTHRSSDPRTSRGDPRHQQASVPPVSGSPNYRPTNQTSDSKESNKNDYFNYRQASGINK</sequence>
<feature type="compositionally biased region" description="Polar residues" evidence="3">
    <location>
        <begin position="396"/>
        <end position="407"/>
    </location>
</feature>
<feature type="region of interest" description="Disordered" evidence="3">
    <location>
        <begin position="181"/>
        <end position="224"/>
    </location>
</feature>
<organism evidence="5">
    <name type="scientific">Vannella robusta</name>
    <dbReference type="NCBI Taxonomy" id="1487602"/>
    <lineage>
        <taxon>Eukaryota</taxon>
        <taxon>Amoebozoa</taxon>
        <taxon>Discosea</taxon>
        <taxon>Flabellinia</taxon>
        <taxon>Vannellidae</taxon>
        <taxon>Vannella</taxon>
    </lineage>
</organism>
<evidence type="ECO:0000256" key="3">
    <source>
        <dbReference type="SAM" id="MobiDB-lite"/>
    </source>
</evidence>
<evidence type="ECO:0000313" key="5">
    <source>
        <dbReference type="EMBL" id="CAE2217039.1"/>
    </source>
</evidence>
<feature type="region of interest" description="Disordered" evidence="3">
    <location>
        <begin position="88"/>
        <end position="111"/>
    </location>
</feature>
<reference evidence="5" key="1">
    <citation type="submission" date="2021-01" db="EMBL/GenBank/DDBJ databases">
        <authorList>
            <person name="Corre E."/>
            <person name="Pelletier E."/>
            <person name="Niang G."/>
            <person name="Scheremetjew M."/>
            <person name="Finn R."/>
            <person name="Kale V."/>
            <person name="Holt S."/>
            <person name="Cochrane G."/>
            <person name="Meng A."/>
            <person name="Brown T."/>
            <person name="Cohen L."/>
        </authorList>
    </citation>
    <scope>NUCLEOTIDE SEQUENCE</scope>
    <source>
        <strain evidence="5">DIVA3 518/3/11/1/6</strain>
    </source>
</reference>
<feature type="domain" description="RRM" evidence="4">
    <location>
        <begin position="17"/>
        <end position="90"/>
    </location>
</feature>
<proteinExistence type="predicted"/>
<accession>A0A7S4MEE6</accession>
<dbReference type="EMBL" id="HBKP01010751">
    <property type="protein sequence ID" value="CAE2217039.1"/>
    <property type="molecule type" value="Transcribed_RNA"/>
</dbReference>
<evidence type="ECO:0000256" key="2">
    <source>
        <dbReference type="PROSITE-ProRule" id="PRU00176"/>
    </source>
</evidence>
<dbReference type="GO" id="GO:0003723">
    <property type="term" value="F:RNA binding"/>
    <property type="evidence" value="ECO:0007669"/>
    <property type="project" value="UniProtKB-UniRule"/>
</dbReference>
<name>A0A7S4MEE6_9EUKA</name>
<dbReference type="PANTHER" id="PTHR23189">
    <property type="entry name" value="RNA RECOGNITION MOTIF-CONTAINING"/>
    <property type="match status" value="1"/>
</dbReference>
<feature type="compositionally biased region" description="Basic and acidic residues" evidence="3">
    <location>
        <begin position="373"/>
        <end position="386"/>
    </location>
</feature>
<dbReference type="PROSITE" id="PS50102">
    <property type="entry name" value="RRM"/>
    <property type="match status" value="1"/>
</dbReference>
<dbReference type="InterPro" id="IPR035979">
    <property type="entry name" value="RBD_domain_sf"/>
</dbReference>
<dbReference type="Pfam" id="PF00076">
    <property type="entry name" value="RRM_1"/>
    <property type="match status" value="1"/>
</dbReference>
<feature type="compositionally biased region" description="Basic and acidic residues" evidence="3">
    <location>
        <begin position="249"/>
        <end position="269"/>
    </location>
</feature>
<feature type="compositionally biased region" description="Polar residues" evidence="3">
    <location>
        <begin position="361"/>
        <end position="372"/>
    </location>
</feature>
<dbReference type="InterPro" id="IPR012677">
    <property type="entry name" value="Nucleotide-bd_a/b_plait_sf"/>
</dbReference>
<dbReference type="InterPro" id="IPR000504">
    <property type="entry name" value="RRM_dom"/>
</dbReference>
<feature type="compositionally biased region" description="Basic and acidic residues" evidence="3">
    <location>
        <begin position="88"/>
        <end position="109"/>
    </location>
</feature>
<keyword evidence="1 2" id="KW-0694">RNA-binding</keyword>
<feature type="compositionally biased region" description="Pro residues" evidence="3">
    <location>
        <begin position="285"/>
        <end position="308"/>
    </location>
</feature>
<feature type="compositionally biased region" description="Basic and acidic residues" evidence="3">
    <location>
        <begin position="194"/>
        <end position="223"/>
    </location>
</feature>
<dbReference type="Gene3D" id="3.30.70.330">
    <property type="match status" value="1"/>
</dbReference>
<evidence type="ECO:0000256" key="1">
    <source>
        <dbReference type="ARBA" id="ARBA00022884"/>
    </source>
</evidence>
<dbReference type="SMART" id="SM00360">
    <property type="entry name" value="RRM"/>
    <property type="match status" value="2"/>
</dbReference>
<dbReference type="AlphaFoldDB" id="A0A7S4MEE6"/>
<evidence type="ECO:0000259" key="4">
    <source>
        <dbReference type="PROSITE" id="PS50102"/>
    </source>
</evidence>
<dbReference type="SUPFAM" id="SSF54928">
    <property type="entry name" value="RNA-binding domain, RBD"/>
    <property type="match status" value="1"/>
</dbReference>
<protein>
    <recommendedName>
        <fullName evidence="4">RRM domain-containing protein</fullName>
    </recommendedName>
</protein>